<organism evidence="7 8">
    <name type="scientific">Echinococcus multilocularis</name>
    <name type="common">Fox tapeworm</name>
    <dbReference type="NCBI Taxonomy" id="6211"/>
    <lineage>
        <taxon>Eukaryota</taxon>
        <taxon>Metazoa</taxon>
        <taxon>Spiralia</taxon>
        <taxon>Lophotrochozoa</taxon>
        <taxon>Platyhelminthes</taxon>
        <taxon>Cestoda</taxon>
        <taxon>Eucestoda</taxon>
        <taxon>Cyclophyllidea</taxon>
        <taxon>Taeniidae</taxon>
        <taxon>Echinococcus</taxon>
    </lineage>
</organism>
<dbReference type="InterPro" id="IPR029034">
    <property type="entry name" value="Cystine-knot_cytokine"/>
</dbReference>
<dbReference type="Proteomes" id="UP000017246">
    <property type="component" value="Unassembled WGS sequence"/>
</dbReference>
<reference evidence="7" key="1">
    <citation type="journal article" date="2013" name="Nature">
        <title>The genomes of four tapeworm species reveal adaptations to parasitism.</title>
        <authorList>
            <person name="Tsai I.J."/>
            <person name="Zarowiecki M."/>
            <person name="Holroyd N."/>
            <person name="Garciarrubio A."/>
            <person name="Sanchez-Flores A."/>
            <person name="Brooks K.L."/>
            <person name="Tracey A."/>
            <person name="Bobes R.J."/>
            <person name="Fragoso G."/>
            <person name="Sciutto E."/>
            <person name="Aslett M."/>
            <person name="Beasley H."/>
            <person name="Bennett H.M."/>
            <person name="Cai J."/>
            <person name="Camicia F."/>
            <person name="Clark R."/>
            <person name="Cucher M."/>
            <person name="De Silva N."/>
            <person name="Day T.A."/>
            <person name="Deplazes P."/>
            <person name="Estrada K."/>
            <person name="Fernandez C."/>
            <person name="Holland P.W."/>
            <person name="Hou J."/>
            <person name="Hu S."/>
            <person name="Huckvale T."/>
            <person name="Hung S.S."/>
            <person name="Kamenetzky L."/>
            <person name="Keane J.A."/>
            <person name="Kiss F."/>
            <person name="Koziol U."/>
            <person name="Lambert O."/>
            <person name="Liu K."/>
            <person name="Luo X."/>
            <person name="Luo Y."/>
            <person name="Macchiaroli N."/>
            <person name="Nichol S."/>
            <person name="Paps J."/>
            <person name="Parkinson J."/>
            <person name="Pouchkina-Stantcheva N."/>
            <person name="Riddiford N."/>
            <person name="Rosenzvit M."/>
            <person name="Salinas G."/>
            <person name="Wasmuth J.D."/>
            <person name="Zamanian M."/>
            <person name="Zheng Y."/>
            <person name="Cai X."/>
            <person name="Soberon X."/>
            <person name="Olson P.D."/>
            <person name="Laclette J.P."/>
            <person name="Brehm K."/>
            <person name="Berriman M."/>
            <person name="Garciarrubio A."/>
            <person name="Bobes R.J."/>
            <person name="Fragoso G."/>
            <person name="Sanchez-Flores A."/>
            <person name="Estrada K."/>
            <person name="Cevallos M.A."/>
            <person name="Morett E."/>
            <person name="Gonzalez V."/>
            <person name="Portillo T."/>
            <person name="Ochoa-Leyva A."/>
            <person name="Jose M.V."/>
            <person name="Sciutto E."/>
            <person name="Landa A."/>
            <person name="Jimenez L."/>
            <person name="Valdes V."/>
            <person name="Carrero J.C."/>
            <person name="Larralde C."/>
            <person name="Morales-Montor J."/>
            <person name="Limon-Lason J."/>
            <person name="Soberon X."/>
            <person name="Laclette J.P."/>
        </authorList>
    </citation>
    <scope>NUCLEOTIDE SEQUENCE [LARGE SCALE GENOMIC DNA]</scope>
</reference>
<evidence type="ECO:0000256" key="5">
    <source>
        <dbReference type="ARBA" id="ARBA00022729"/>
    </source>
</evidence>
<protein>
    <submittedName>
        <fullName evidence="7">Bone morpholocus tagtic protein antagonist noggin</fullName>
    </submittedName>
</protein>
<dbReference type="Gene3D" id="2.10.90.10">
    <property type="entry name" value="Cystine-knot cytokines"/>
    <property type="match status" value="1"/>
</dbReference>
<dbReference type="eggNOG" id="ENOG502RY1U">
    <property type="taxonomic scope" value="Eukaryota"/>
</dbReference>
<feature type="compositionally biased region" description="Low complexity" evidence="6">
    <location>
        <begin position="118"/>
        <end position="137"/>
    </location>
</feature>
<keyword evidence="5" id="KW-0732">Signal</keyword>
<dbReference type="AlphaFoldDB" id="A0A087VYE9"/>
<dbReference type="SUPFAM" id="SSF57501">
    <property type="entry name" value="Cystine-knot cytokines"/>
    <property type="match status" value="1"/>
</dbReference>
<evidence type="ECO:0000256" key="2">
    <source>
        <dbReference type="ARBA" id="ARBA00007480"/>
    </source>
</evidence>
<dbReference type="Gene3D" id="1.10.287.520">
    <property type="entry name" value="Helix hairpin bin"/>
    <property type="match status" value="1"/>
</dbReference>
<dbReference type="GO" id="GO:0030514">
    <property type="term" value="P:negative regulation of BMP signaling pathway"/>
    <property type="evidence" value="ECO:0007669"/>
    <property type="project" value="InterPro"/>
</dbReference>
<dbReference type="Pfam" id="PF05806">
    <property type="entry name" value="Noggin"/>
    <property type="match status" value="1"/>
</dbReference>
<comment type="subcellular location">
    <subcellularLocation>
        <location evidence="1">Secreted</location>
    </subcellularLocation>
</comment>
<evidence type="ECO:0000256" key="1">
    <source>
        <dbReference type="ARBA" id="ARBA00004613"/>
    </source>
</evidence>
<dbReference type="OrthoDB" id="5950649at2759"/>
<dbReference type="STRING" id="6211.A0A087VYE9"/>
<sequence>MRGGALEDIVFTSSLDARHIGSLDQSPASQRHSEIRVTQTRQNYAPVAITVNVATTFTIMSMHTGETGPGFFRFFLLLLYPLISLTVVSANFNLSNDHSSGLAALYYQRRPHSGPILTSASSPSPTSSSSSTLMSKSGETVVSGGMGLSLSNRNHISLGHLTKKEPPISSRTSDLDVDSSPSRSMRVMGQPINPNIVSHLHPDVSPRKIHRLWRLLGGKEDKYWTSEEPPRVLRQRGVSGMLSDTGTHPLGANSVDGNLIRKANALNMTFRDQTGAQFLLPETQIQIFRNWLIEQATCEMDFIWKDLGSLYWPRWIRMGVCLARLGSSCSWPPGMKCQPSGSRVLRLLNWNCEDAAQAESADGSMLSRKTRSLHQPTINLRYHLQEPGSRRQMRQIYTQQTSPMWRYYRMGRRKGRRDASMPMDPAQQEEQRARRARRLIEKLSVTASGYRCSWQVQKYLISDKCTSFVSLLPPIPISQPNIQSINHSVSDTNLTTTRFIIFSNFIVLNKQLHILTIMHTNHPFTSV</sequence>
<dbReference type="PANTHER" id="PTHR10494">
    <property type="entry name" value="BONE MORPHOGENETIC PROTEIN INHIBITOR, NOGGIN"/>
    <property type="match status" value="1"/>
</dbReference>
<dbReference type="GO" id="GO:0045596">
    <property type="term" value="P:negative regulation of cell differentiation"/>
    <property type="evidence" value="ECO:0007669"/>
    <property type="project" value="InterPro"/>
</dbReference>
<gene>
    <name evidence="7" type="ORF">EmuJ_000089300</name>
</gene>
<evidence type="ECO:0000256" key="4">
    <source>
        <dbReference type="ARBA" id="ARBA00022525"/>
    </source>
</evidence>
<feature type="region of interest" description="Disordered" evidence="6">
    <location>
        <begin position="160"/>
        <end position="183"/>
    </location>
</feature>
<evidence type="ECO:0000313" key="8">
    <source>
        <dbReference type="Proteomes" id="UP000017246"/>
    </source>
</evidence>
<comment type="similarity">
    <text evidence="2">Belongs to the noggin family.</text>
</comment>
<name>A0A087VYE9_ECHMU</name>
<keyword evidence="3" id="KW-0217">Developmental protein</keyword>
<dbReference type="GO" id="GO:0005615">
    <property type="term" value="C:extracellular space"/>
    <property type="evidence" value="ECO:0007669"/>
    <property type="project" value="TreeGrafter"/>
</dbReference>
<dbReference type="InterPro" id="IPR008717">
    <property type="entry name" value="Noggin"/>
</dbReference>
<evidence type="ECO:0000256" key="3">
    <source>
        <dbReference type="ARBA" id="ARBA00022473"/>
    </source>
</evidence>
<evidence type="ECO:0000256" key="6">
    <source>
        <dbReference type="SAM" id="MobiDB-lite"/>
    </source>
</evidence>
<keyword evidence="4" id="KW-0964">Secreted</keyword>
<proteinExistence type="inferred from homology"/>
<evidence type="ECO:0000313" key="7">
    <source>
        <dbReference type="EMBL" id="CDI97134.1"/>
    </source>
</evidence>
<keyword evidence="8" id="KW-1185">Reference proteome</keyword>
<dbReference type="PANTHER" id="PTHR10494:SF6">
    <property type="entry name" value="NOGGIN"/>
    <property type="match status" value="1"/>
</dbReference>
<dbReference type="GO" id="GO:0009953">
    <property type="term" value="P:dorsal/ventral pattern formation"/>
    <property type="evidence" value="ECO:0007669"/>
    <property type="project" value="TreeGrafter"/>
</dbReference>
<accession>A0A087VYE9</accession>
<dbReference type="OMA" id="CEMDFIW"/>
<feature type="region of interest" description="Disordered" evidence="6">
    <location>
        <begin position="116"/>
        <end position="139"/>
    </location>
</feature>
<reference evidence="7" key="2">
    <citation type="submission" date="2015-11" db="EMBL/GenBank/DDBJ databases">
        <authorList>
            <person name="Zhang Y."/>
            <person name="Guo Z."/>
        </authorList>
    </citation>
    <scope>NUCLEOTIDE SEQUENCE</scope>
</reference>
<dbReference type="EMBL" id="LN902846">
    <property type="protein sequence ID" value="CDI97134.1"/>
    <property type="molecule type" value="Genomic_DNA"/>
</dbReference>